<dbReference type="PROSITE" id="PS00107">
    <property type="entry name" value="PROTEIN_KINASE_ATP"/>
    <property type="match status" value="1"/>
</dbReference>
<keyword evidence="8 11" id="KW-0067">ATP-binding</keyword>
<comment type="similarity">
    <text evidence="1">Belongs to the protein kinase superfamily. CMGC Ser/Thr protein kinase family. CDC2/CDKX subfamily.</text>
</comment>
<keyword evidence="5" id="KW-0808">Transferase</keyword>
<evidence type="ECO:0000259" key="13">
    <source>
        <dbReference type="PROSITE" id="PS50011"/>
    </source>
</evidence>
<dbReference type="EMBL" id="BMAR01000005">
    <property type="protein sequence ID" value="GFR43402.1"/>
    <property type="molecule type" value="Genomic_DNA"/>
</dbReference>
<evidence type="ECO:0000313" key="15">
    <source>
        <dbReference type="Proteomes" id="UP001054857"/>
    </source>
</evidence>
<dbReference type="Gene3D" id="3.30.200.20">
    <property type="entry name" value="Phosphorylase Kinase, domain 1"/>
    <property type="match status" value="1"/>
</dbReference>
<comment type="caution">
    <text evidence="14">The sequence shown here is derived from an EMBL/GenBank/DDBJ whole genome shotgun (WGS) entry which is preliminary data.</text>
</comment>
<dbReference type="InterPro" id="IPR050108">
    <property type="entry name" value="CDK"/>
</dbReference>
<dbReference type="EC" id="2.7.11.22" evidence="2"/>
<evidence type="ECO:0000256" key="6">
    <source>
        <dbReference type="ARBA" id="ARBA00022741"/>
    </source>
</evidence>
<evidence type="ECO:0000256" key="2">
    <source>
        <dbReference type="ARBA" id="ARBA00012425"/>
    </source>
</evidence>
<dbReference type="PROSITE" id="PS50011">
    <property type="entry name" value="PROTEIN_KINASE_DOM"/>
    <property type="match status" value="1"/>
</dbReference>
<reference evidence="14 15" key="1">
    <citation type="journal article" date="2021" name="Sci. Rep.">
        <title>Genome sequencing of the multicellular alga Astrephomene provides insights into convergent evolution of germ-soma differentiation.</title>
        <authorList>
            <person name="Yamashita S."/>
            <person name="Yamamoto K."/>
            <person name="Matsuzaki R."/>
            <person name="Suzuki S."/>
            <person name="Yamaguchi H."/>
            <person name="Hirooka S."/>
            <person name="Minakuchi Y."/>
            <person name="Miyagishima S."/>
            <person name="Kawachi M."/>
            <person name="Toyoda A."/>
            <person name="Nozaki H."/>
        </authorList>
    </citation>
    <scope>NUCLEOTIDE SEQUENCE [LARGE SCALE GENOMIC DNA]</scope>
    <source>
        <strain evidence="14 15">NIES-4017</strain>
    </source>
</reference>
<dbReference type="GO" id="GO:0004693">
    <property type="term" value="F:cyclin-dependent protein serine/threonine kinase activity"/>
    <property type="evidence" value="ECO:0007669"/>
    <property type="project" value="UniProtKB-EC"/>
</dbReference>
<feature type="binding site" evidence="11">
    <location>
        <position position="138"/>
    </location>
    <ligand>
        <name>ATP</name>
        <dbReference type="ChEBI" id="CHEBI:30616"/>
    </ligand>
</feature>
<evidence type="ECO:0000256" key="5">
    <source>
        <dbReference type="ARBA" id="ARBA00022679"/>
    </source>
</evidence>
<keyword evidence="7" id="KW-0418">Kinase</keyword>
<dbReference type="GO" id="GO:0005524">
    <property type="term" value="F:ATP binding"/>
    <property type="evidence" value="ECO:0007669"/>
    <property type="project" value="UniProtKB-UniRule"/>
</dbReference>
<dbReference type="Pfam" id="PF00069">
    <property type="entry name" value="Pkinase"/>
    <property type="match status" value="1"/>
</dbReference>
<name>A0AAD3HJS8_9CHLO</name>
<keyword evidence="4" id="KW-0597">Phosphoprotein</keyword>
<dbReference type="SUPFAM" id="SSF56112">
    <property type="entry name" value="Protein kinase-like (PK-like)"/>
    <property type="match status" value="1"/>
</dbReference>
<evidence type="ECO:0000256" key="4">
    <source>
        <dbReference type="ARBA" id="ARBA00022553"/>
    </source>
</evidence>
<evidence type="ECO:0000256" key="12">
    <source>
        <dbReference type="RuleBase" id="RU000304"/>
    </source>
</evidence>
<organism evidence="14 15">
    <name type="scientific">Astrephomene gubernaculifera</name>
    <dbReference type="NCBI Taxonomy" id="47775"/>
    <lineage>
        <taxon>Eukaryota</taxon>
        <taxon>Viridiplantae</taxon>
        <taxon>Chlorophyta</taxon>
        <taxon>core chlorophytes</taxon>
        <taxon>Chlorophyceae</taxon>
        <taxon>CS clade</taxon>
        <taxon>Chlamydomonadales</taxon>
        <taxon>Astrephomenaceae</taxon>
        <taxon>Astrephomene</taxon>
    </lineage>
</organism>
<accession>A0AAD3HJS8</accession>
<evidence type="ECO:0000256" key="8">
    <source>
        <dbReference type="ARBA" id="ARBA00022840"/>
    </source>
</evidence>
<dbReference type="GO" id="GO:0030332">
    <property type="term" value="F:cyclin binding"/>
    <property type="evidence" value="ECO:0007669"/>
    <property type="project" value="TreeGrafter"/>
</dbReference>
<comment type="catalytic activity">
    <reaction evidence="9">
        <text>L-threonyl-[protein] + ATP = O-phospho-L-threonyl-[protein] + ADP + H(+)</text>
        <dbReference type="Rhea" id="RHEA:46608"/>
        <dbReference type="Rhea" id="RHEA-COMP:11060"/>
        <dbReference type="Rhea" id="RHEA-COMP:11605"/>
        <dbReference type="ChEBI" id="CHEBI:15378"/>
        <dbReference type="ChEBI" id="CHEBI:30013"/>
        <dbReference type="ChEBI" id="CHEBI:30616"/>
        <dbReference type="ChEBI" id="CHEBI:61977"/>
        <dbReference type="ChEBI" id="CHEBI:456216"/>
        <dbReference type="EC" id="2.7.11.22"/>
    </reaction>
</comment>
<keyword evidence="6 11" id="KW-0547">Nucleotide-binding</keyword>
<dbReference type="PANTHER" id="PTHR24056">
    <property type="entry name" value="CELL DIVISION PROTEIN KINASE"/>
    <property type="match status" value="1"/>
</dbReference>
<dbReference type="GO" id="GO:0005634">
    <property type="term" value="C:nucleus"/>
    <property type="evidence" value="ECO:0007669"/>
    <property type="project" value="TreeGrafter"/>
</dbReference>
<evidence type="ECO:0000256" key="3">
    <source>
        <dbReference type="ARBA" id="ARBA00022527"/>
    </source>
</evidence>
<keyword evidence="15" id="KW-1185">Reference proteome</keyword>
<keyword evidence="3 12" id="KW-0723">Serine/threonine-protein kinase</keyword>
<dbReference type="Gene3D" id="1.10.510.10">
    <property type="entry name" value="Transferase(Phosphotransferase) domain 1"/>
    <property type="match status" value="1"/>
</dbReference>
<comment type="catalytic activity">
    <reaction evidence="10">
        <text>L-seryl-[protein] + ATP = O-phospho-L-seryl-[protein] + ADP + H(+)</text>
        <dbReference type="Rhea" id="RHEA:17989"/>
        <dbReference type="Rhea" id="RHEA-COMP:9863"/>
        <dbReference type="Rhea" id="RHEA-COMP:11604"/>
        <dbReference type="ChEBI" id="CHEBI:15378"/>
        <dbReference type="ChEBI" id="CHEBI:29999"/>
        <dbReference type="ChEBI" id="CHEBI:30616"/>
        <dbReference type="ChEBI" id="CHEBI:83421"/>
        <dbReference type="ChEBI" id="CHEBI:456216"/>
        <dbReference type="EC" id="2.7.11.22"/>
    </reaction>
</comment>
<dbReference type="PANTHER" id="PTHR24056:SF548">
    <property type="entry name" value="CYCLIN-DEPENDENT KINASE A-1"/>
    <property type="match status" value="1"/>
</dbReference>
<dbReference type="FunFam" id="1.10.510.10:FF:000624">
    <property type="entry name" value="Mitogen-activated protein kinase"/>
    <property type="match status" value="1"/>
</dbReference>
<dbReference type="InterPro" id="IPR011009">
    <property type="entry name" value="Kinase-like_dom_sf"/>
</dbReference>
<evidence type="ECO:0000256" key="11">
    <source>
        <dbReference type="PROSITE-ProRule" id="PRU10141"/>
    </source>
</evidence>
<dbReference type="InterPro" id="IPR008271">
    <property type="entry name" value="Ser/Thr_kinase_AS"/>
</dbReference>
<dbReference type="SMART" id="SM00220">
    <property type="entry name" value="S_TKc"/>
    <property type="match status" value="1"/>
</dbReference>
<dbReference type="GO" id="GO:0010389">
    <property type="term" value="P:regulation of G2/M transition of mitotic cell cycle"/>
    <property type="evidence" value="ECO:0007669"/>
    <property type="project" value="TreeGrafter"/>
</dbReference>
<dbReference type="GO" id="GO:0007165">
    <property type="term" value="P:signal transduction"/>
    <property type="evidence" value="ECO:0007669"/>
    <property type="project" value="TreeGrafter"/>
</dbReference>
<evidence type="ECO:0000256" key="9">
    <source>
        <dbReference type="ARBA" id="ARBA00047811"/>
    </source>
</evidence>
<dbReference type="InterPro" id="IPR017441">
    <property type="entry name" value="Protein_kinase_ATP_BS"/>
</dbReference>
<dbReference type="GO" id="GO:0005737">
    <property type="term" value="C:cytoplasm"/>
    <property type="evidence" value="ECO:0007669"/>
    <property type="project" value="TreeGrafter"/>
</dbReference>
<dbReference type="CDD" id="cd07829">
    <property type="entry name" value="STKc_CDK_like"/>
    <property type="match status" value="1"/>
</dbReference>
<dbReference type="GO" id="GO:0010468">
    <property type="term" value="P:regulation of gene expression"/>
    <property type="evidence" value="ECO:0007669"/>
    <property type="project" value="TreeGrafter"/>
</dbReference>
<proteinExistence type="inferred from homology"/>
<dbReference type="AlphaFoldDB" id="A0AAD3HJS8"/>
<dbReference type="PROSITE" id="PS00108">
    <property type="entry name" value="PROTEIN_KINASE_ST"/>
    <property type="match status" value="1"/>
</dbReference>
<dbReference type="InterPro" id="IPR000719">
    <property type="entry name" value="Prot_kinase_dom"/>
</dbReference>
<dbReference type="GO" id="GO:0000307">
    <property type="term" value="C:cyclin-dependent protein kinase holoenzyme complex"/>
    <property type="evidence" value="ECO:0007669"/>
    <property type="project" value="TreeGrafter"/>
</dbReference>
<evidence type="ECO:0000256" key="10">
    <source>
        <dbReference type="ARBA" id="ARBA00048367"/>
    </source>
</evidence>
<evidence type="ECO:0000313" key="14">
    <source>
        <dbReference type="EMBL" id="GFR43402.1"/>
    </source>
</evidence>
<evidence type="ECO:0000256" key="7">
    <source>
        <dbReference type="ARBA" id="ARBA00022777"/>
    </source>
</evidence>
<sequence>MAYGANDWDSRLLDVGRPGQLGDAATSTPSPFQQYLPLTSLLCKLSRFKALAADKDLANSVIAPLVRQLPFDEELSLLLAKYGWHPLEGFTTTLDLAGLKGALQKYKYIKIGQLGSGSYGVVHKAVNRETKELLAIKKVVHSVDHGLSDSTIREISTLRELQHDNIVRLKDIIATVNGNHVHLVLEFLDCDLRYYLDNCTEASNISRIKSVVYQILRGIRYAHANSIMHRDLKPQNILVSTSTGQVKITDFGLARCFLPNEERAYTEKVVTLYYRAPELLLGSQYYTSAVDLWSIGCIMAEMINFDVFFKAEQEVSEISQIMRIFSKLGTPTPEAWKELPGLTHFSQDFPRFPPRPLHELVPRLANDPQGLDLLSRLLMYDPRHRITASQALEHPWFYGVHV</sequence>
<dbReference type="GO" id="GO:0051445">
    <property type="term" value="P:regulation of meiotic cell cycle"/>
    <property type="evidence" value="ECO:0007669"/>
    <property type="project" value="TreeGrafter"/>
</dbReference>
<dbReference type="Proteomes" id="UP001054857">
    <property type="component" value="Unassembled WGS sequence"/>
</dbReference>
<protein>
    <recommendedName>
        <fullName evidence="2">cyclin-dependent kinase</fullName>
        <ecNumber evidence="2">2.7.11.22</ecNumber>
    </recommendedName>
</protein>
<dbReference type="GO" id="GO:0000082">
    <property type="term" value="P:G1/S transition of mitotic cell cycle"/>
    <property type="evidence" value="ECO:0007669"/>
    <property type="project" value="TreeGrafter"/>
</dbReference>
<gene>
    <name evidence="14" type="ORF">Agub_g4482</name>
</gene>
<feature type="domain" description="Protein kinase" evidence="13">
    <location>
        <begin position="108"/>
        <end position="397"/>
    </location>
</feature>
<evidence type="ECO:0000256" key="1">
    <source>
        <dbReference type="ARBA" id="ARBA00006485"/>
    </source>
</evidence>
<dbReference type="FunFam" id="3.30.200.20:FF:000842">
    <property type="entry name" value="Cyclin-dependent kinase C-2, putative"/>
    <property type="match status" value="1"/>
</dbReference>